<keyword evidence="1" id="KW-0175">Coiled coil</keyword>
<dbReference type="PANTHER" id="PTHR43734:SF1">
    <property type="entry name" value="PHYTOENE DESATURASE"/>
    <property type="match status" value="1"/>
</dbReference>
<accession>A0ABR4N9H6</accession>
<dbReference type="InterPro" id="IPR036188">
    <property type="entry name" value="FAD/NAD-bd_sf"/>
</dbReference>
<dbReference type="Proteomes" id="UP001527925">
    <property type="component" value="Unassembled WGS sequence"/>
</dbReference>
<dbReference type="SUPFAM" id="SSF51905">
    <property type="entry name" value="FAD/NAD(P)-binding domain"/>
    <property type="match status" value="1"/>
</dbReference>
<evidence type="ECO:0000256" key="1">
    <source>
        <dbReference type="SAM" id="Coils"/>
    </source>
</evidence>
<gene>
    <name evidence="3" type="ORF">HK105_204286</name>
</gene>
<proteinExistence type="predicted"/>
<feature type="coiled-coil region" evidence="1">
    <location>
        <begin position="96"/>
        <end position="123"/>
    </location>
</feature>
<reference evidence="3 4" key="1">
    <citation type="submission" date="2023-09" db="EMBL/GenBank/DDBJ databases">
        <title>Pangenome analysis of Batrachochytrium dendrobatidis and related Chytrids.</title>
        <authorList>
            <person name="Yacoub M.N."/>
            <person name="Stajich J.E."/>
            <person name="James T.Y."/>
        </authorList>
    </citation>
    <scope>NUCLEOTIDE SEQUENCE [LARGE SCALE GENOMIC DNA]</scope>
    <source>
        <strain evidence="3 4">JEL0888</strain>
    </source>
</reference>
<name>A0ABR4N9H6_9FUNG</name>
<dbReference type="EMBL" id="JADGIZ020000018">
    <property type="protein sequence ID" value="KAL2916195.1"/>
    <property type="molecule type" value="Genomic_DNA"/>
</dbReference>
<sequence>MVHVVVIGSGAGGAATAARLAHAGHRVTVLEKNAFTGGRCSLIERGGFRFDQGASLYLMPEVFEETFAAVGERIDEHIALKRCMPNYDVLFADGARVRLSSDVAELEREVAAAEARAREREAEALAGKRGAVPRAMPGVAGLHAYLAEARTHYRLSFDFALSRNYETWYEFAQPWHLVLALKLHVLDTVWRRACKFFGTEELRRAFSFQTMYMGMSPYDAPATYSLLQHAEIAGGIWYPVGGFHRVVDRLLHVASQRGATVRTNAEVARIDIDEAAGLAKGVVLADGTRIECDAVVCNADLVWAYTHLFPDSCVPPPMPTDETPARPIPRHIRRLDALRQTCSTISFYWGMRRQITELAHAHTIFLSDDYAESFDRIFDGLSLPGDPSFYVHVPSRLDPTAAPAGKDTVTILVPVGHMRHADMPGEDQDYEAMQRRAREWVISEMERRLHIVGLADLIEVEQVNNPMTWRNAFNLYKGSALGLSHDIWQVLYMRPSTRHAAYGNVFFVGE</sequence>
<evidence type="ECO:0000313" key="4">
    <source>
        <dbReference type="Proteomes" id="UP001527925"/>
    </source>
</evidence>
<dbReference type="Gene3D" id="3.50.50.60">
    <property type="entry name" value="FAD/NAD(P)-binding domain"/>
    <property type="match status" value="2"/>
</dbReference>
<protein>
    <recommendedName>
        <fullName evidence="2">Amine oxidase domain-containing protein</fullName>
    </recommendedName>
</protein>
<dbReference type="InterPro" id="IPR002937">
    <property type="entry name" value="Amino_oxidase"/>
</dbReference>
<dbReference type="PANTHER" id="PTHR43734">
    <property type="entry name" value="PHYTOENE DESATURASE"/>
    <property type="match status" value="1"/>
</dbReference>
<dbReference type="Pfam" id="PF01593">
    <property type="entry name" value="Amino_oxidase"/>
    <property type="match status" value="1"/>
</dbReference>
<evidence type="ECO:0000259" key="2">
    <source>
        <dbReference type="Pfam" id="PF01593"/>
    </source>
</evidence>
<organism evidence="3 4">
    <name type="scientific">Polyrhizophydium stewartii</name>
    <dbReference type="NCBI Taxonomy" id="2732419"/>
    <lineage>
        <taxon>Eukaryota</taxon>
        <taxon>Fungi</taxon>
        <taxon>Fungi incertae sedis</taxon>
        <taxon>Chytridiomycota</taxon>
        <taxon>Chytridiomycota incertae sedis</taxon>
        <taxon>Chytridiomycetes</taxon>
        <taxon>Rhizophydiales</taxon>
        <taxon>Rhizophydiales incertae sedis</taxon>
        <taxon>Polyrhizophydium</taxon>
    </lineage>
</organism>
<comment type="caution">
    <text evidence="3">The sequence shown here is derived from an EMBL/GenBank/DDBJ whole genome shotgun (WGS) entry which is preliminary data.</text>
</comment>
<evidence type="ECO:0000313" key="3">
    <source>
        <dbReference type="EMBL" id="KAL2916195.1"/>
    </source>
</evidence>
<keyword evidence="4" id="KW-1185">Reference proteome</keyword>
<feature type="domain" description="Amine oxidase" evidence="2">
    <location>
        <begin position="15"/>
        <end position="510"/>
    </location>
</feature>